<proteinExistence type="predicted"/>
<dbReference type="AlphaFoldDB" id="A0A0L6UFQ5"/>
<evidence type="ECO:0000313" key="6">
    <source>
        <dbReference type="Proteomes" id="UP000037035"/>
    </source>
</evidence>
<dbReference type="GO" id="GO:0000981">
    <property type="term" value="F:DNA-binding transcription factor activity, RNA polymerase II-specific"/>
    <property type="evidence" value="ECO:0007669"/>
    <property type="project" value="InterPro"/>
</dbReference>
<feature type="region of interest" description="Disordered" evidence="3">
    <location>
        <begin position="531"/>
        <end position="550"/>
    </location>
</feature>
<comment type="caution">
    <text evidence="5">The sequence shown here is derived from an EMBL/GenBank/DDBJ whole genome shotgun (WGS) entry which is preliminary data.</text>
</comment>
<dbReference type="OrthoDB" id="4456959at2759"/>
<reference evidence="5 6" key="1">
    <citation type="submission" date="2015-08" db="EMBL/GenBank/DDBJ databases">
        <title>Next Generation Sequencing and Analysis of the Genome of Puccinia sorghi L Schw, the Causal Agent of Maize Common Rust.</title>
        <authorList>
            <person name="Rochi L."/>
            <person name="Burguener G."/>
            <person name="Darino M."/>
            <person name="Turjanski A."/>
            <person name="Kreff E."/>
            <person name="Dieguez M.J."/>
            <person name="Sacco F."/>
        </authorList>
    </citation>
    <scope>NUCLEOTIDE SEQUENCE [LARGE SCALE GENOMIC DNA]</scope>
    <source>
        <strain evidence="5 6">RO10H11247</strain>
    </source>
</reference>
<feature type="compositionally biased region" description="Basic and acidic residues" evidence="3">
    <location>
        <begin position="165"/>
        <end position="183"/>
    </location>
</feature>
<dbReference type="InterPro" id="IPR001138">
    <property type="entry name" value="Zn2Cys6_DnaBD"/>
</dbReference>
<dbReference type="PROSITE" id="PS00463">
    <property type="entry name" value="ZN2_CY6_FUNGAL_1"/>
    <property type="match status" value="1"/>
</dbReference>
<dbReference type="Pfam" id="PF04082">
    <property type="entry name" value="Fungal_trans"/>
    <property type="match status" value="1"/>
</dbReference>
<dbReference type="SUPFAM" id="SSF57701">
    <property type="entry name" value="Zn2/Cys6 DNA-binding domain"/>
    <property type="match status" value="1"/>
</dbReference>
<feature type="region of interest" description="Disordered" evidence="3">
    <location>
        <begin position="716"/>
        <end position="737"/>
    </location>
</feature>
<keyword evidence="2" id="KW-0539">Nucleus</keyword>
<evidence type="ECO:0000313" key="5">
    <source>
        <dbReference type="EMBL" id="KNZ46635.1"/>
    </source>
</evidence>
<feature type="compositionally biased region" description="Acidic residues" evidence="3">
    <location>
        <begin position="184"/>
        <end position="208"/>
    </location>
</feature>
<dbReference type="SMART" id="SM00066">
    <property type="entry name" value="GAL4"/>
    <property type="match status" value="1"/>
</dbReference>
<dbReference type="GO" id="GO:0003677">
    <property type="term" value="F:DNA binding"/>
    <property type="evidence" value="ECO:0007669"/>
    <property type="project" value="InterPro"/>
</dbReference>
<feature type="region of interest" description="Disordered" evidence="3">
    <location>
        <begin position="1"/>
        <end position="35"/>
    </location>
</feature>
<evidence type="ECO:0000259" key="4">
    <source>
        <dbReference type="PROSITE" id="PS50048"/>
    </source>
</evidence>
<dbReference type="Pfam" id="PF00172">
    <property type="entry name" value="Zn_clus"/>
    <property type="match status" value="1"/>
</dbReference>
<keyword evidence="1" id="KW-0479">Metal-binding</keyword>
<evidence type="ECO:0000256" key="1">
    <source>
        <dbReference type="ARBA" id="ARBA00022723"/>
    </source>
</evidence>
<feature type="region of interest" description="Disordered" evidence="3">
    <location>
        <begin position="165"/>
        <end position="210"/>
    </location>
</feature>
<evidence type="ECO:0000256" key="3">
    <source>
        <dbReference type="SAM" id="MobiDB-lite"/>
    </source>
</evidence>
<dbReference type="GO" id="GO:0006351">
    <property type="term" value="P:DNA-templated transcription"/>
    <property type="evidence" value="ECO:0007669"/>
    <property type="project" value="InterPro"/>
</dbReference>
<dbReference type="InterPro" id="IPR050987">
    <property type="entry name" value="AtrR-like"/>
</dbReference>
<dbReference type="STRING" id="27349.A0A0L6UFQ5"/>
<dbReference type="GO" id="GO:0008270">
    <property type="term" value="F:zinc ion binding"/>
    <property type="evidence" value="ECO:0007669"/>
    <property type="project" value="InterPro"/>
</dbReference>
<dbReference type="CDD" id="cd00067">
    <property type="entry name" value="GAL4"/>
    <property type="match status" value="1"/>
</dbReference>
<gene>
    <name evidence="5" type="ORF">VP01_70g3</name>
</gene>
<protein>
    <recommendedName>
        <fullName evidence="4">Zn(2)-C6 fungal-type domain-containing protein</fullName>
    </recommendedName>
</protein>
<dbReference type="VEuPathDB" id="FungiDB:VP01_70g3"/>
<dbReference type="CDD" id="cd12148">
    <property type="entry name" value="fungal_TF_MHR"/>
    <property type="match status" value="1"/>
</dbReference>
<evidence type="ECO:0000256" key="2">
    <source>
        <dbReference type="ARBA" id="ARBA00023242"/>
    </source>
</evidence>
<dbReference type="InterPro" id="IPR036864">
    <property type="entry name" value="Zn2-C6_fun-type_DNA-bd_sf"/>
</dbReference>
<organism evidence="5 6">
    <name type="scientific">Puccinia sorghi</name>
    <dbReference type="NCBI Taxonomy" id="27349"/>
    <lineage>
        <taxon>Eukaryota</taxon>
        <taxon>Fungi</taxon>
        <taxon>Dikarya</taxon>
        <taxon>Basidiomycota</taxon>
        <taxon>Pucciniomycotina</taxon>
        <taxon>Pucciniomycetes</taxon>
        <taxon>Pucciniales</taxon>
        <taxon>Pucciniaceae</taxon>
        <taxon>Puccinia</taxon>
    </lineage>
</organism>
<accession>A0A0L6UFQ5</accession>
<dbReference type="PROSITE" id="PS50048">
    <property type="entry name" value="ZN2_CY6_FUNGAL_2"/>
    <property type="match status" value="1"/>
</dbReference>
<dbReference type="PANTHER" id="PTHR46910:SF1">
    <property type="entry name" value="MISCELLANEOUS ZN(II)2CYS6 TRANSCRIPTION FACTOR (EUROFUNG)-RELATED"/>
    <property type="match status" value="1"/>
</dbReference>
<dbReference type="Gene3D" id="4.10.240.10">
    <property type="entry name" value="Zn(2)-C6 fungal-type DNA-binding domain"/>
    <property type="match status" value="1"/>
</dbReference>
<keyword evidence="6" id="KW-1185">Reference proteome</keyword>
<feature type="domain" description="Zn(2)-C6 fungal-type" evidence="4">
    <location>
        <begin position="41"/>
        <end position="73"/>
    </location>
</feature>
<feature type="region of interest" description="Disordered" evidence="3">
    <location>
        <begin position="756"/>
        <end position="779"/>
    </location>
</feature>
<dbReference type="Proteomes" id="UP000037035">
    <property type="component" value="Unassembled WGS sequence"/>
</dbReference>
<sequence>MSDHPLPPHHPQRPSPSSTLQLQTMPTSDIPKRPRQRTLRACDACRKMKIKCMMNSDQAPCEACKLASRACKFEHVGVKREKPPSVGEVEQLKRKITQLETILVRLRPQIDLNLLPRTNDQAKSIANALQGTPPSSSNHQVNDRIHASRHIPVKQVDHHNPECVELQHDSQDEHEGGRERREVEEEEPEEEEDDDDDEDDDEEEEEEYQTMLQAMGECQLKSYQLFEQAKDPTGHHDNQQPRSLEAFPTILEPESQQIPLSEQYVEKFFRVTPSTSWPDPDLAETLISTYFESVHPYPRLVHEPEFKNDYQAGLADRDKSFKRLCYAIFAAASPYCDDPRVLHPTLSDGPHPRQSAGALFAHASLHETPPQSDLSLFQLQSFAVLSCYMLAMSNPRHTFALVVDFIRRSVTSEVHLEDSPRWNSSFIKNQLRKRAFFSLIAVERQTTCSLGYLRVPQPLPNIVSPPLCCDDETLSLFDKQDKMQPTPEARKHFRRQLHLRAQTPAEAAFNSLWAFRNKLESKNRNMILNQLKPHSSTSTSSTADGDPSAKVNNSRHQFMLNFEAVVADFLDNEMNPLGRWNPSLTSKDDLFATSHSSCLLWSFQIRVHLEGVSFYQELVNPCFQAASSIVDTLEDLKVLGHLHILQGTVPYFLAPVGLFFLWAISQENHPIVTAHFKANAWLKINRCVQILNTLAPVSFVSEKLSSKFTAYMKDLQEESRTPPMGNGASTTKSQKRQLSEIMAKKVEQPTISNLLFSQHSSPTNQNSHIDPGRSDSSYPNLNLSEPMPTIQTSQLPNRDYSTNIPVAATGIPHPINRPYACNPVTYPPLQLQNLLLQSVNVPKSPLDADYSNLPLPVGKLQTNYPPHLEGAANPTSLPARLDASYLRSAFPSSTTPVISEPRTHPVIIQDRQTYPRMNESSSPISGGTSRQPLSLRTIGVFKIRTTTIHLKHI</sequence>
<dbReference type="PANTHER" id="PTHR46910">
    <property type="entry name" value="TRANSCRIPTION FACTOR PDR1"/>
    <property type="match status" value="1"/>
</dbReference>
<name>A0A0L6UFQ5_9BASI</name>
<dbReference type="EMBL" id="LAVV01012495">
    <property type="protein sequence ID" value="KNZ46635.1"/>
    <property type="molecule type" value="Genomic_DNA"/>
</dbReference>
<dbReference type="InterPro" id="IPR007219">
    <property type="entry name" value="XnlR_reg_dom"/>
</dbReference>